<dbReference type="InterPro" id="IPR000577">
    <property type="entry name" value="Carb_kinase_FGGY"/>
</dbReference>
<dbReference type="GO" id="GO:0005829">
    <property type="term" value="C:cytosol"/>
    <property type="evidence" value="ECO:0007669"/>
    <property type="project" value="TreeGrafter"/>
</dbReference>
<comment type="caution">
    <text evidence="13">The sequence shown here is derived from an EMBL/GenBank/DDBJ whole genome shotgun (WGS) entry which is preliminary data.</text>
</comment>
<dbReference type="GO" id="GO:0006072">
    <property type="term" value="P:glycerol-3-phosphate metabolic process"/>
    <property type="evidence" value="ECO:0007669"/>
    <property type="project" value="InterPro"/>
</dbReference>
<evidence type="ECO:0000313" key="14">
    <source>
        <dbReference type="Proteomes" id="UP000314285"/>
    </source>
</evidence>
<dbReference type="InterPro" id="IPR018483">
    <property type="entry name" value="Carb_kinase_FGGY_CS"/>
</dbReference>
<dbReference type="PANTHER" id="PTHR10196">
    <property type="entry name" value="SUGAR KINASE"/>
    <property type="match status" value="1"/>
</dbReference>
<dbReference type="AlphaFoldDB" id="A0A8H2PUQ8"/>
<evidence type="ECO:0000256" key="6">
    <source>
        <dbReference type="ARBA" id="ARBA00022798"/>
    </source>
</evidence>
<comment type="function">
    <text evidence="9">Key enzyme in the regulation of glycerol uptake and metabolism. Catalyzes the phosphorylation of glycerol to yield sn-glycerol 3-phosphate.</text>
</comment>
<feature type="binding site" evidence="9">
    <location>
        <position position="242"/>
    </location>
    <ligand>
        <name>glycerol</name>
        <dbReference type="ChEBI" id="CHEBI:17754"/>
    </ligand>
</feature>
<gene>
    <name evidence="9 13" type="primary">glpK</name>
    <name evidence="13" type="ORF">FHY67_04505</name>
</gene>
<keyword evidence="6 9" id="KW-0319">Glycerol metabolism</keyword>
<feature type="binding site" evidence="9">
    <location>
        <position position="133"/>
    </location>
    <ligand>
        <name>glycerol</name>
        <dbReference type="ChEBI" id="CHEBI:17754"/>
    </ligand>
</feature>
<evidence type="ECO:0000256" key="9">
    <source>
        <dbReference type="HAMAP-Rule" id="MF_00186"/>
    </source>
</evidence>
<dbReference type="InterPro" id="IPR043129">
    <property type="entry name" value="ATPase_NBD"/>
</dbReference>
<feature type="binding site" evidence="9">
    <location>
        <position position="412"/>
    </location>
    <ligand>
        <name>ADP</name>
        <dbReference type="ChEBI" id="CHEBI:456216"/>
    </ligand>
</feature>
<dbReference type="GO" id="GO:0005524">
    <property type="term" value="F:ATP binding"/>
    <property type="evidence" value="ECO:0007669"/>
    <property type="project" value="UniProtKB-UniRule"/>
</dbReference>
<comment type="activity regulation">
    <text evidence="9">Inhibited by fructose 1,6-bisphosphate (FBP).</text>
</comment>
<dbReference type="InterPro" id="IPR018484">
    <property type="entry name" value="FGGY_N"/>
</dbReference>
<evidence type="ECO:0000256" key="2">
    <source>
        <dbReference type="ARBA" id="ARBA00009156"/>
    </source>
</evidence>
<keyword evidence="5 9" id="KW-0418">Kinase</keyword>
<comment type="similarity">
    <text evidence="2 9 10">Belongs to the FGGY kinase family.</text>
</comment>
<evidence type="ECO:0000256" key="4">
    <source>
        <dbReference type="ARBA" id="ARBA00022741"/>
    </source>
</evidence>
<evidence type="ECO:0000256" key="3">
    <source>
        <dbReference type="ARBA" id="ARBA00022679"/>
    </source>
</evidence>
<dbReference type="FunFam" id="3.30.420.40:FF:000008">
    <property type="entry name" value="Glycerol kinase"/>
    <property type="match status" value="1"/>
</dbReference>
<dbReference type="EMBL" id="VFBM01000003">
    <property type="protein sequence ID" value="TNX92835.1"/>
    <property type="molecule type" value="Genomic_DNA"/>
</dbReference>
<dbReference type="FunFam" id="3.30.420.40:FF:000007">
    <property type="entry name" value="Glycerol kinase"/>
    <property type="match status" value="1"/>
</dbReference>
<evidence type="ECO:0000256" key="1">
    <source>
        <dbReference type="ARBA" id="ARBA00005190"/>
    </source>
</evidence>
<dbReference type="Pfam" id="PF00370">
    <property type="entry name" value="FGGY_N"/>
    <property type="match status" value="1"/>
</dbReference>
<feature type="binding site" evidence="9">
    <location>
        <position position="408"/>
    </location>
    <ligand>
        <name>ADP</name>
        <dbReference type="ChEBI" id="CHEBI:456216"/>
    </ligand>
</feature>
<accession>A0A8H2PUQ8</accession>
<reference evidence="13 14" key="1">
    <citation type="submission" date="2019-06" db="EMBL/GenBank/DDBJ databases">
        <title>Genome of Acinetobacter radioresistens APH1, a phenol degrading strain.</title>
        <authorList>
            <person name="Liu Y."/>
        </authorList>
    </citation>
    <scope>NUCLEOTIDE SEQUENCE [LARGE SCALE GENOMIC DNA]</scope>
    <source>
        <strain evidence="13 14">APH1</strain>
    </source>
</reference>
<feature type="binding site" evidence="9">
    <location>
        <position position="82"/>
    </location>
    <ligand>
        <name>glycerol</name>
        <dbReference type="ChEBI" id="CHEBI:17754"/>
    </ligand>
</feature>
<protein>
    <recommendedName>
        <fullName evidence="9">Glycerol kinase</fullName>
        <ecNumber evidence="9">2.7.1.30</ecNumber>
    </recommendedName>
    <alternativeName>
        <fullName evidence="9">ATP:glycerol 3-phosphotransferase</fullName>
    </alternativeName>
    <alternativeName>
        <fullName evidence="9">Glycerokinase</fullName>
        <shortName evidence="9">GK</shortName>
    </alternativeName>
</protein>
<sequence length="495" mass="54529">MSYLLALDQGTTSSRAIVFDESGRIHATAQREIHIQTPHSGWVEQDAQEIWTTQIAVVQQALASANLLAKDIKALGLTNQRETTVVWDKRTGQALTSAIVWQDRRASDWCNQMIEQGHMQLIQEKTGLRIDPYFSASKLVWLLEHVEGLRTLADQGHLAFGTIDSWLIWNLTQGAEHVIEASNASRTMLMNLQTQSWDEELLELFNIPCSVLPKIISSDCYVADTASGLLGSTIPIMGVLGDQQAALFGQSCFEAGTAKNTYGTGCFMLFNTGTDIQFSQNKLLTTLAWQCQYQAHYALEGSVFMAGAIMQWLRDGLGIIQKSSDTEKLAAQVKSSEGVVLVPAFTGLGAPHWDSEARAMICGMSRGTTKAHIARASLEAIAFQVSDVLSAMQADLDQPLKELRVDGGASCNDMMMQFQADLLNVPVLRPKLQESTAWGAAAMAGLKAGVFNSLDDLSASWQLEREFIPQMSEDERQQHLARWKDALQRVRSDLS</sequence>
<dbReference type="NCBIfam" id="TIGR01311">
    <property type="entry name" value="glycerol_kin"/>
    <property type="match status" value="1"/>
</dbReference>
<feature type="binding site" evidence="9">
    <location>
        <position position="12"/>
    </location>
    <ligand>
        <name>ATP</name>
        <dbReference type="ChEBI" id="CHEBI:30616"/>
    </ligand>
</feature>
<organism evidence="13 14">
    <name type="scientific">Acinetobacter radioresistens</name>
    <dbReference type="NCBI Taxonomy" id="40216"/>
    <lineage>
        <taxon>Bacteria</taxon>
        <taxon>Pseudomonadati</taxon>
        <taxon>Pseudomonadota</taxon>
        <taxon>Gammaproteobacteria</taxon>
        <taxon>Moraxellales</taxon>
        <taxon>Moraxellaceae</taxon>
        <taxon>Acinetobacter</taxon>
    </lineage>
</organism>
<feature type="binding site" evidence="9">
    <location>
        <position position="242"/>
    </location>
    <ligand>
        <name>sn-glycerol 3-phosphate</name>
        <dbReference type="ChEBI" id="CHEBI:57597"/>
    </ligand>
</feature>
<dbReference type="EC" id="2.7.1.30" evidence="9"/>
<dbReference type="Gene3D" id="3.30.420.40">
    <property type="match status" value="2"/>
</dbReference>
<feature type="binding site" evidence="9">
    <location>
        <position position="243"/>
    </location>
    <ligand>
        <name>glycerol</name>
        <dbReference type="ChEBI" id="CHEBI:17754"/>
    </ligand>
</feature>
<feature type="binding site" evidence="9">
    <location>
        <position position="307"/>
    </location>
    <ligand>
        <name>ATP</name>
        <dbReference type="ChEBI" id="CHEBI:30616"/>
    </ligand>
</feature>
<dbReference type="PIRSF" id="PIRSF000538">
    <property type="entry name" value="GlpK"/>
    <property type="match status" value="1"/>
</dbReference>
<dbReference type="SUPFAM" id="SSF53067">
    <property type="entry name" value="Actin-like ATPase domain"/>
    <property type="match status" value="2"/>
</dbReference>
<feature type="binding site" evidence="9">
    <location>
        <position position="408"/>
    </location>
    <ligand>
        <name>ATP</name>
        <dbReference type="ChEBI" id="CHEBI:30616"/>
    </ligand>
</feature>
<feature type="binding site" evidence="9">
    <location>
        <position position="11"/>
    </location>
    <ligand>
        <name>ADP</name>
        <dbReference type="ChEBI" id="CHEBI:456216"/>
    </ligand>
</feature>
<feature type="binding site" evidence="9">
    <location>
        <position position="81"/>
    </location>
    <ligand>
        <name>sn-glycerol 3-phosphate</name>
        <dbReference type="ChEBI" id="CHEBI:57597"/>
    </ligand>
</feature>
<feature type="binding site" evidence="9">
    <location>
        <position position="311"/>
    </location>
    <ligand>
        <name>ATP</name>
        <dbReference type="ChEBI" id="CHEBI:30616"/>
    </ligand>
</feature>
<feature type="domain" description="Carbohydrate kinase FGGY C-terminal" evidence="12">
    <location>
        <begin position="259"/>
        <end position="446"/>
    </location>
</feature>
<dbReference type="PANTHER" id="PTHR10196:SF69">
    <property type="entry name" value="GLYCEROL KINASE"/>
    <property type="match status" value="1"/>
</dbReference>
<evidence type="ECO:0000259" key="11">
    <source>
        <dbReference type="Pfam" id="PF00370"/>
    </source>
</evidence>
<evidence type="ECO:0000256" key="7">
    <source>
        <dbReference type="ARBA" id="ARBA00022840"/>
    </source>
</evidence>
<keyword evidence="3 9" id="KW-0808">Transferase</keyword>
<dbReference type="Proteomes" id="UP000314285">
    <property type="component" value="Unassembled WGS sequence"/>
</dbReference>
<feature type="binding site" evidence="9">
    <location>
        <position position="15"/>
    </location>
    <ligand>
        <name>ADP</name>
        <dbReference type="ChEBI" id="CHEBI:456216"/>
    </ligand>
</feature>
<feature type="binding site" evidence="9">
    <location>
        <position position="11"/>
    </location>
    <ligand>
        <name>ATP</name>
        <dbReference type="ChEBI" id="CHEBI:30616"/>
    </ligand>
</feature>
<comment type="catalytic activity">
    <reaction evidence="8 9">
        <text>glycerol + ATP = sn-glycerol 3-phosphate + ADP + H(+)</text>
        <dbReference type="Rhea" id="RHEA:21644"/>
        <dbReference type="ChEBI" id="CHEBI:15378"/>
        <dbReference type="ChEBI" id="CHEBI:17754"/>
        <dbReference type="ChEBI" id="CHEBI:30616"/>
        <dbReference type="ChEBI" id="CHEBI:57597"/>
        <dbReference type="ChEBI" id="CHEBI:456216"/>
        <dbReference type="EC" id="2.7.1.30"/>
    </reaction>
</comment>
<dbReference type="RefSeq" id="WP_005027454.1">
    <property type="nucleotide sequence ID" value="NZ_CP027365.1"/>
</dbReference>
<dbReference type="CDD" id="cd07786">
    <property type="entry name" value="FGGY_EcGK_like"/>
    <property type="match status" value="1"/>
</dbReference>
<feature type="binding site" evidence="9">
    <location>
        <position position="133"/>
    </location>
    <ligand>
        <name>sn-glycerol 3-phosphate</name>
        <dbReference type="ChEBI" id="CHEBI:57597"/>
    </ligand>
</feature>
<evidence type="ECO:0000256" key="5">
    <source>
        <dbReference type="ARBA" id="ARBA00022777"/>
    </source>
</evidence>
<evidence type="ECO:0000256" key="8">
    <source>
        <dbReference type="ARBA" id="ARBA00052101"/>
    </source>
</evidence>
<dbReference type="PROSITE" id="PS00445">
    <property type="entry name" value="FGGY_KINASES_2"/>
    <property type="match status" value="1"/>
</dbReference>
<feature type="binding site" evidence="9">
    <location>
        <position position="307"/>
    </location>
    <ligand>
        <name>ADP</name>
        <dbReference type="ChEBI" id="CHEBI:456216"/>
    </ligand>
</feature>
<feature type="binding site" evidence="9">
    <location>
        <position position="13"/>
    </location>
    <ligand>
        <name>ATP</name>
        <dbReference type="ChEBI" id="CHEBI:30616"/>
    </ligand>
</feature>
<dbReference type="GO" id="GO:0004370">
    <property type="term" value="F:glycerol kinase activity"/>
    <property type="evidence" value="ECO:0007669"/>
    <property type="project" value="UniProtKB-UniRule"/>
</dbReference>
<dbReference type="NCBIfam" id="NF000756">
    <property type="entry name" value="PRK00047.1"/>
    <property type="match status" value="1"/>
</dbReference>
<dbReference type="UniPathway" id="UPA00618">
    <property type="reaction ID" value="UER00672"/>
</dbReference>
<evidence type="ECO:0000256" key="10">
    <source>
        <dbReference type="RuleBase" id="RU003733"/>
    </source>
</evidence>
<dbReference type="InterPro" id="IPR018485">
    <property type="entry name" value="FGGY_C"/>
</dbReference>
<name>A0A8H2PUQ8_ACIRA</name>
<feature type="binding site" evidence="9">
    <location>
        <position position="264"/>
    </location>
    <ligand>
        <name>ADP</name>
        <dbReference type="ChEBI" id="CHEBI:456216"/>
    </ligand>
</feature>
<evidence type="ECO:0000313" key="13">
    <source>
        <dbReference type="EMBL" id="TNX92835.1"/>
    </source>
</evidence>
<evidence type="ECO:0000259" key="12">
    <source>
        <dbReference type="Pfam" id="PF02782"/>
    </source>
</evidence>
<dbReference type="HAMAP" id="MF_00186">
    <property type="entry name" value="Glycerol_kin"/>
    <property type="match status" value="1"/>
</dbReference>
<comment type="pathway">
    <text evidence="1 9">Polyol metabolism; glycerol degradation via glycerol kinase pathway; sn-glycerol 3-phosphate from glycerol: step 1/1.</text>
</comment>
<keyword evidence="7 9" id="KW-0067">ATP-binding</keyword>
<dbReference type="GO" id="GO:0019563">
    <property type="term" value="P:glycerol catabolic process"/>
    <property type="evidence" value="ECO:0007669"/>
    <property type="project" value="UniProtKB-UniRule"/>
</dbReference>
<keyword evidence="4 9" id="KW-0547">Nucleotide-binding</keyword>
<dbReference type="PROSITE" id="PS00933">
    <property type="entry name" value="FGGY_KINASES_1"/>
    <property type="match status" value="1"/>
</dbReference>
<feature type="domain" description="Carbohydrate kinase FGGY N-terminal" evidence="11">
    <location>
        <begin position="3"/>
        <end position="249"/>
    </location>
</feature>
<feature type="binding site" evidence="9">
    <location>
        <position position="11"/>
    </location>
    <ligand>
        <name>sn-glycerol 3-phosphate</name>
        <dbReference type="ChEBI" id="CHEBI:57597"/>
    </ligand>
</feature>
<feature type="binding site" evidence="9">
    <location>
        <position position="264"/>
    </location>
    <ligand>
        <name>ATP</name>
        <dbReference type="ChEBI" id="CHEBI:30616"/>
    </ligand>
</feature>
<proteinExistence type="inferred from homology"/>
<dbReference type="Pfam" id="PF02782">
    <property type="entry name" value="FGGY_C"/>
    <property type="match status" value="1"/>
</dbReference>
<dbReference type="InterPro" id="IPR005999">
    <property type="entry name" value="Glycerol_kin"/>
</dbReference>
<feature type="binding site" evidence="9">
    <location>
        <position position="82"/>
    </location>
    <ligand>
        <name>sn-glycerol 3-phosphate</name>
        <dbReference type="ChEBI" id="CHEBI:57597"/>
    </ligand>
</feature>
<feature type="binding site" evidence="9">
    <location>
        <position position="81"/>
    </location>
    <ligand>
        <name>glycerol</name>
        <dbReference type="ChEBI" id="CHEBI:17754"/>
    </ligand>
</feature>